<dbReference type="Pfam" id="PF02779">
    <property type="entry name" value="Transket_pyr"/>
    <property type="match status" value="1"/>
</dbReference>
<dbReference type="GO" id="GO:0030976">
    <property type="term" value="F:thiamine pyrophosphate binding"/>
    <property type="evidence" value="ECO:0007669"/>
    <property type="project" value="InterPro"/>
</dbReference>
<dbReference type="RefSeq" id="WP_187479528.1">
    <property type="nucleotide sequence ID" value="NZ_CP060697.1"/>
</dbReference>
<dbReference type="Proteomes" id="UP000515861">
    <property type="component" value="Chromosome"/>
</dbReference>
<dbReference type="InterPro" id="IPR001017">
    <property type="entry name" value="DH_E1"/>
</dbReference>
<dbReference type="CDD" id="cd02016">
    <property type="entry name" value="TPP_E1_OGDC_like"/>
    <property type="match status" value="1"/>
</dbReference>
<proteinExistence type="predicted"/>
<gene>
    <name evidence="11" type="ORF">H8M03_11285</name>
</gene>
<dbReference type="InterPro" id="IPR011603">
    <property type="entry name" value="2oxoglutarate_DH_E1"/>
</dbReference>
<feature type="domain" description="Transketolase-like pyrimidine-binding" evidence="10">
    <location>
        <begin position="580"/>
        <end position="771"/>
    </location>
</feature>
<reference evidence="11 12" key="1">
    <citation type="submission" date="2020-08" db="EMBL/GenBank/DDBJ databases">
        <title>Sphingomonas sp. sand1-3 16S ribosomal RNA gene Genome sequencing and assembly.</title>
        <authorList>
            <person name="Kang M."/>
        </authorList>
    </citation>
    <scope>NUCLEOTIDE SEQUENCE [LARGE SCALE GENOMIC DNA]</scope>
    <source>
        <strain evidence="12">sand1-3</strain>
    </source>
</reference>
<name>A0A7G9L1S4_9SPHN</name>
<dbReference type="NCBIfam" id="TIGR00239">
    <property type="entry name" value="2oxo_dh_E1"/>
    <property type="match status" value="1"/>
</dbReference>
<evidence type="ECO:0000256" key="6">
    <source>
        <dbReference type="ARBA" id="ARBA00023002"/>
    </source>
</evidence>
<dbReference type="SMART" id="SM00861">
    <property type="entry name" value="Transket_pyr"/>
    <property type="match status" value="1"/>
</dbReference>
<dbReference type="AlphaFoldDB" id="A0A7G9L1S4"/>
<dbReference type="GO" id="GO:0004591">
    <property type="term" value="F:oxoglutarate dehydrogenase (succinyl-transferring) activity"/>
    <property type="evidence" value="ECO:0007669"/>
    <property type="project" value="UniProtKB-EC"/>
</dbReference>
<dbReference type="InterPro" id="IPR042179">
    <property type="entry name" value="KGD_C_sf"/>
</dbReference>
<evidence type="ECO:0000313" key="11">
    <source>
        <dbReference type="EMBL" id="QNM82573.1"/>
    </source>
</evidence>
<evidence type="ECO:0000313" key="12">
    <source>
        <dbReference type="Proteomes" id="UP000515861"/>
    </source>
</evidence>
<dbReference type="GO" id="GO:0006096">
    <property type="term" value="P:glycolytic process"/>
    <property type="evidence" value="ECO:0007669"/>
    <property type="project" value="UniProtKB-KW"/>
</dbReference>
<sequence>MADDQTISLDRAPGPSWARPNWPVSALDDFNLGLDPTEAMIEEVRQASSRDAAAATADPDVIRRAAEDSIRAMMLIRTYRVRGHLAAKLDPLGLHHSEIPADLTPAYHGFSDADLDRPIWLGGSLGLERGTVREIVKILQDNYCGTIGVEYMHINDLDERRFVQDRIEGKDETVQFTADGKQAILAKVIEAEQWETFLARKYVGTKRFGLDGGESAIPALEAVIKYGGQLGIEEIDVGMAHRGRLNVLSNVMGKPYRAIFHEFAGGATNPADVGGSGDVKYHLGTSSDREFDGIKVHLSLLPNPSHLEAVDPVVLGKARATMIDKGDKHGKTVLPLLLHGDAAFAGQGVVFECLSFSGLPGYGTGGTLHFVINNQIGFTTSPQFARSSPYPTDVAKSVQAPILHVNADDPEAVTFCCKMAIEFRQQFGRDIVIDMWCYRRFGHNEGDEPSFTQPQMYSEIRQHPPISEIYGKRLIDEGVVDQKWIDNHRENYIAHLNEEFESAGSYLPNKADWFEGRWAGLHKPSEGPLARRNTATAVGQGLLCDVGRTLTTVPPELHVHKTLQRILDAKSAMFSSGEGFDWATGEALAFGSLIAQGHHVRLSGQDSGRGTFSQRHAVWVDQQNGAKYIPLNTIDGGRFEVRDSPLSEFGVLGFEYGYSLADPKTLVLWEAQFGDFANGAQTIIDQFIASGEAKWLRASGLVLLLPHGFEGQGPEHSSARLERYLQLCADDNMQVANCTTPANYFHILRRQLLRDFRKPLVLMTPKSLLRHKLAVSKLADFTGESHFMRILSDLGPPRAGETTRLVLCSGKVAYELMDARDAAGDTTTEIVRIEQLYPFPSEPLVKRLQAMPGLTDIVWAQEEPQNNGAWFFVNPLIECCLAEAGFDGMRPRYAGREASASPATGLAKRHAQQQAALIADALGHSSPAQQEPARRAS</sequence>
<comment type="function">
    <text evidence="2">E1 component of the 2-oxoglutarate dehydrogenase (OGDH) complex which catalyzes the decarboxylation of 2-oxoglutarate, the first step in the conversion of 2-oxoglutarate to succinyl-CoA and CO(2).</text>
</comment>
<keyword evidence="12" id="KW-1185">Reference proteome</keyword>
<evidence type="ECO:0000256" key="7">
    <source>
        <dbReference type="ARBA" id="ARBA00023052"/>
    </source>
</evidence>
<dbReference type="GO" id="GO:0006099">
    <property type="term" value="P:tricarboxylic acid cycle"/>
    <property type="evidence" value="ECO:0007669"/>
    <property type="project" value="TreeGrafter"/>
</dbReference>
<evidence type="ECO:0000259" key="10">
    <source>
        <dbReference type="SMART" id="SM00861"/>
    </source>
</evidence>
<dbReference type="PANTHER" id="PTHR23152">
    <property type="entry name" value="2-OXOGLUTARATE DEHYDROGENASE"/>
    <property type="match status" value="1"/>
</dbReference>
<comment type="cofactor">
    <cofactor evidence="1">
        <name>thiamine diphosphate</name>
        <dbReference type="ChEBI" id="CHEBI:58937"/>
    </cofactor>
</comment>
<protein>
    <recommendedName>
        <fullName evidence="5">2-oxoglutarate dehydrogenase E1 component</fullName>
        <ecNumber evidence="4">1.2.4.2</ecNumber>
    </recommendedName>
    <alternativeName>
        <fullName evidence="9">Alpha-ketoglutarate dehydrogenase</fullName>
    </alternativeName>
</protein>
<dbReference type="PIRSF" id="PIRSF000157">
    <property type="entry name" value="Oxoglu_dh_E1"/>
    <property type="match status" value="1"/>
</dbReference>
<dbReference type="Gene3D" id="1.10.287.1150">
    <property type="entry name" value="TPP helical domain"/>
    <property type="match status" value="1"/>
</dbReference>
<evidence type="ECO:0000256" key="9">
    <source>
        <dbReference type="ARBA" id="ARBA00030680"/>
    </source>
</evidence>
<accession>A0A7G9L1S4</accession>
<dbReference type="KEGG" id="ssau:H8M03_11285"/>
<evidence type="ECO:0000256" key="5">
    <source>
        <dbReference type="ARBA" id="ARBA00013321"/>
    </source>
</evidence>
<dbReference type="NCBIfam" id="NF006914">
    <property type="entry name" value="PRK09404.1"/>
    <property type="match status" value="1"/>
</dbReference>
<evidence type="ECO:0000256" key="8">
    <source>
        <dbReference type="ARBA" id="ARBA00023152"/>
    </source>
</evidence>
<dbReference type="EMBL" id="CP060697">
    <property type="protein sequence ID" value="QNM82573.1"/>
    <property type="molecule type" value="Genomic_DNA"/>
</dbReference>
<dbReference type="PANTHER" id="PTHR23152:SF4">
    <property type="entry name" value="2-OXOADIPATE DEHYDROGENASE COMPLEX COMPONENT E1"/>
    <property type="match status" value="1"/>
</dbReference>
<dbReference type="InterPro" id="IPR029061">
    <property type="entry name" value="THDP-binding"/>
</dbReference>
<keyword evidence="6 11" id="KW-0560">Oxidoreductase</keyword>
<dbReference type="NCBIfam" id="NF008907">
    <property type="entry name" value="PRK12270.1"/>
    <property type="match status" value="1"/>
</dbReference>
<evidence type="ECO:0000256" key="2">
    <source>
        <dbReference type="ARBA" id="ARBA00003906"/>
    </source>
</evidence>
<dbReference type="GO" id="GO:0005829">
    <property type="term" value="C:cytosol"/>
    <property type="evidence" value="ECO:0007669"/>
    <property type="project" value="TreeGrafter"/>
</dbReference>
<dbReference type="FunFam" id="3.40.50.12470:FF:000003">
    <property type="entry name" value="2-oxoglutarate dehydrogenase E1 component"/>
    <property type="match status" value="1"/>
</dbReference>
<comment type="subunit">
    <text evidence="3">Homodimer. Part of the 2-oxoglutarate dehydrogenase (OGDH) complex composed of E1 (2-oxoglutarate dehydrogenase), E2 (dihydrolipoamide succinyltransferase) and E3 (dihydrolipoamide dehydrogenase); the complex contains multiple copies of the three enzymatic components (E1, E2 and E3).</text>
</comment>
<evidence type="ECO:0000256" key="4">
    <source>
        <dbReference type="ARBA" id="ARBA00012280"/>
    </source>
</evidence>
<dbReference type="InterPro" id="IPR005475">
    <property type="entry name" value="Transketolase-like_Pyr-bd"/>
</dbReference>
<dbReference type="Gene3D" id="3.40.50.11610">
    <property type="entry name" value="Multifunctional 2-oxoglutarate metabolism enzyme, C-terminal domain"/>
    <property type="match status" value="1"/>
</dbReference>
<dbReference type="Gene3D" id="3.40.50.12470">
    <property type="match status" value="1"/>
</dbReference>
<keyword evidence="8" id="KW-0324">Glycolysis</keyword>
<organism evidence="11 12">
    <name type="scientific">Sphingomonas sabuli</name>
    <dbReference type="NCBI Taxonomy" id="2764186"/>
    <lineage>
        <taxon>Bacteria</taxon>
        <taxon>Pseudomonadati</taxon>
        <taxon>Pseudomonadota</taxon>
        <taxon>Alphaproteobacteria</taxon>
        <taxon>Sphingomonadales</taxon>
        <taxon>Sphingomonadaceae</taxon>
        <taxon>Sphingomonas</taxon>
    </lineage>
</organism>
<dbReference type="Pfam" id="PF00676">
    <property type="entry name" value="E1_dh"/>
    <property type="match status" value="1"/>
</dbReference>
<dbReference type="GO" id="GO:0045252">
    <property type="term" value="C:oxoglutarate dehydrogenase complex"/>
    <property type="evidence" value="ECO:0007669"/>
    <property type="project" value="TreeGrafter"/>
</dbReference>
<dbReference type="Gene3D" id="3.40.50.970">
    <property type="match status" value="1"/>
</dbReference>
<dbReference type="Pfam" id="PF16870">
    <property type="entry name" value="OxoGdeHyase_C"/>
    <property type="match status" value="1"/>
</dbReference>
<dbReference type="InterPro" id="IPR031717">
    <property type="entry name" value="ODO-1/KGD_C"/>
</dbReference>
<evidence type="ECO:0000256" key="3">
    <source>
        <dbReference type="ARBA" id="ARBA00011301"/>
    </source>
</evidence>
<dbReference type="EC" id="1.2.4.2" evidence="4"/>
<keyword evidence="7" id="KW-0786">Thiamine pyrophosphate</keyword>
<evidence type="ECO:0000256" key="1">
    <source>
        <dbReference type="ARBA" id="ARBA00001964"/>
    </source>
</evidence>
<dbReference type="SUPFAM" id="SSF52518">
    <property type="entry name" value="Thiamin diphosphate-binding fold (THDP-binding)"/>
    <property type="match status" value="2"/>
</dbReference>